<dbReference type="InterPro" id="IPR015886">
    <property type="entry name" value="H2TH_FPG"/>
</dbReference>
<dbReference type="InterPro" id="IPR010663">
    <property type="entry name" value="Znf_FPG/IleRS"/>
</dbReference>
<comment type="catalytic activity">
    <reaction evidence="14 15">
        <text>2'-deoxyribonucleotide-(2'-deoxyribose 5'-phosphate)-2'-deoxyribonucleotide-DNA = a 3'-end 2'-deoxyribonucleotide-(2,3-dehydro-2,3-deoxyribose 5'-phosphate)-DNA + a 5'-end 5'-phospho-2'-deoxyribonucleoside-DNA + H(+)</text>
        <dbReference type="Rhea" id="RHEA:66592"/>
        <dbReference type="Rhea" id="RHEA-COMP:13180"/>
        <dbReference type="Rhea" id="RHEA-COMP:16897"/>
        <dbReference type="Rhea" id="RHEA-COMP:17067"/>
        <dbReference type="ChEBI" id="CHEBI:15378"/>
        <dbReference type="ChEBI" id="CHEBI:136412"/>
        <dbReference type="ChEBI" id="CHEBI:157695"/>
        <dbReference type="ChEBI" id="CHEBI:167181"/>
        <dbReference type="EC" id="4.2.99.18"/>
    </reaction>
</comment>
<evidence type="ECO:0000259" key="16">
    <source>
        <dbReference type="PROSITE" id="PS51066"/>
    </source>
</evidence>
<gene>
    <name evidence="15" type="primary">mutM</name>
    <name evidence="15" type="synonym">fpg</name>
    <name evidence="18" type="ORF">SAMN04488038_105285</name>
</gene>
<keyword evidence="19" id="KW-1185">Reference proteome</keyword>
<feature type="active site" description="Proton donor" evidence="15">
    <location>
        <position position="3"/>
    </location>
</feature>
<dbReference type="Pfam" id="PF06827">
    <property type="entry name" value="zf-FPG_IleRS"/>
    <property type="match status" value="1"/>
</dbReference>
<feature type="domain" description="Formamidopyrimidine-DNA glycosylase catalytic" evidence="17">
    <location>
        <begin position="2"/>
        <end position="114"/>
    </location>
</feature>
<keyword evidence="9 15" id="KW-0238">DNA-binding</keyword>
<accession>A0A1H9F875</accession>
<dbReference type="Pfam" id="PF06831">
    <property type="entry name" value="H2TH"/>
    <property type="match status" value="1"/>
</dbReference>
<dbReference type="PROSITE" id="PS51068">
    <property type="entry name" value="FPG_CAT"/>
    <property type="match status" value="1"/>
</dbReference>
<dbReference type="CDD" id="cd08966">
    <property type="entry name" value="EcFpg-like_N"/>
    <property type="match status" value="1"/>
</dbReference>
<proteinExistence type="inferred from homology"/>
<evidence type="ECO:0000256" key="5">
    <source>
        <dbReference type="ARBA" id="ARBA00022763"/>
    </source>
</evidence>
<feature type="binding site" evidence="15">
    <location>
        <position position="92"/>
    </location>
    <ligand>
        <name>DNA</name>
        <dbReference type="ChEBI" id="CHEBI:16991"/>
    </ligand>
</feature>
<dbReference type="Gene3D" id="3.20.190.10">
    <property type="entry name" value="MutM-like, N-terminal"/>
    <property type="match status" value="1"/>
</dbReference>
<protein>
    <recommendedName>
        <fullName evidence="15">Formamidopyrimidine-DNA glycosylase</fullName>
        <shortName evidence="15">Fapy-DNA glycosylase</shortName>
        <ecNumber evidence="15">3.2.2.23</ecNumber>
    </recommendedName>
    <alternativeName>
        <fullName evidence="15">DNA-(apurinic or apyrimidinic site) lyase MutM</fullName>
        <shortName evidence="15">AP lyase MutM</shortName>
        <ecNumber evidence="15">4.2.99.18</ecNumber>
    </alternativeName>
</protein>
<dbReference type="Gene3D" id="1.10.8.50">
    <property type="match status" value="1"/>
</dbReference>
<dbReference type="InterPro" id="IPR010979">
    <property type="entry name" value="Ribosomal_uS13-like_H2TH"/>
</dbReference>
<dbReference type="PANTHER" id="PTHR22993">
    <property type="entry name" value="FORMAMIDOPYRIMIDINE-DNA GLYCOSYLASE"/>
    <property type="match status" value="1"/>
</dbReference>
<dbReference type="EC" id="3.2.2.23" evidence="15"/>
<dbReference type="InterPro" id="IPR000214">
    <property type="entry name" value="Znf_DNA_glyclase/AP_lyase"/>
</dbReference>
<dbReference type="GO" id="GO:0140078">
    <property type="term" value="F:class I DNA-(apurinic or apyrimidinic site) endonuclease activity"/>
    <property type="evidence" value="ECO:0007669"/>
    <property type="project" value="UniProtKB-EC"/>
</dbReference>
<dbReference type="GO" id="GO:0034039">
    <property type="term" value="F:8-oxo-7,8-dihydroguanine DNA N-glycosylase activity"/>
    <property type="evidence" value="ECO:0007669"/>
    <property type="project" value="TreeGrafter"/>
</dbReference>
<dbReference type="SMART" id="SM01232">
    <property type="entry name" value="H2TH"/>
    <property type="match status" value="1"/>
</dbReference>
<dbReference type="SUPFAM" id="SSF57716">
    <property type="entry name" value="Glucocorticoid receptor-like (DNA-binding domain)"/>
    <property type="match status" value="1"/>
</dbReference>
<keyword evidence="12 15" id="KW-0511">Multifunctional enzyme</keyword>
<reference evidence="18 19" key="1">
    <citation type="submission" date="2016-10" db="EMBL/GenBank/DDBJ databases">
        <authorList>
            <person name="de Groot N.N."/>
        </authorList>
    </citation>
    <scope>NUCLEOTIDE SEQUENCE [LARGE SCALE GENOMIC DNA]</scope>
    <source>
        <strain evidence="18 19">DSM 25927</strain>
    </source>
</reference>
<evidence type="ECO:0000256" key="3">
    <source>
        <dbReference type="ARBA" id="ARBA00011245"/>
    </source>
</evidence>
<feature type="binding site" evidence="15">
    <location>
        <position position="111"/>
    </location>
    <ligand>
        <name>DNA</name>
        <dbReference type="ChEBI" id="CHEBI:16991"/>
    </ligand>
</feature>
<comment type="function">
    <text evidence="15">Involved in base excision repair of DNA damaged by oxidation or by mutagenic agents. Acts as DNA glycosylase that recognizes and removes damaged bases. Has a preference for oxidized purines, such as 7,8-dihydro-8-oxoguanine (8-oxoG). Has AP (apurinic/apyrimidinic) lyase activity and introduces nicks in the DNA strand. Cleaves the DNA backbone by beta-delta elimination to generate a single-strand break at the site of the removed base with both 3'- and 5'-phosphates.</text>
</comment>
<comment type="catalytic activity">
    <reaction evidence="1 15">
        <text>Hydrolysis of DNA containing ring-opened 7-methylguanine residues, releasing 2,6-diamino-4-hydroxy-5-(N-methyl)formamidopyrimidine.</text>
        <dbReference type="EC" id="3.2.2.23"/>
    </reaction>
</comment>
<keyword evidence="6 15" id="KW-0863">Zinc-finger</keyword>
<comment type="subunit">
    <text evidence="3 15">Monomer.</text>
</comment>
<dbReference type="NCBIfam" id="NF002211">
    <property type="entry name" value="PRK01103.1"/>
    <property type="match status" value="1"/>
</dbReference>
<evidence type="ECO:0000256" key="8">
    <source>
        <dbReference type="ARBA" id="ARBA00022833"/>
    </source>
</evidence>
<keyword evidence="5 15" id="KW-0227">DNA damage</keyword>
<dbReference type="InterPro" id="IPR035937">
    <property type="entry name" value="FPG_N"/>
</dbReference>
<feature type="domain" description="FPG-type" evidence="16">
    <location>
        <begin position="238"/>
        <end position="272"/>
    </location>
</feature>
<dbReference type="NCBIfam" id="TIGR00577">
    <property type="entry name" value="fpg"/>
    <property type="match status" value="1"/>
</dbReference>
<evidence type="ECO:0000256" key="9">
    <source>
        <dbReference type="ARBA" id="ARBA00023125"/>
    </source>
</evidence>
<evidence type="ECO:0000313" key="18">
    <source>
        <dbReference type="EMBL" id="SEQ34079.1"/>
    </source>
</evidence>
<keyword evidence="7 15" id="KW-0378">Hydrolase</keyword>
<evidence type="ECO:0000256" key="4">
    <source>
        <dbReference type="ARBA" id="ARBA00022723"/>
    </source>
</evidence>
<dbReference type="GO" id="GO:0008270">
    <property type="term" value="F:zinc ion binding"/>
    <property type="evidence" value="ECO:0007669"/>
    <property type="project" value="UniProtKB-UniRule"/>
</dbReference>
<dbReference type="Pfam" id="PF01149">
    <property type="entry name" value="Fapy_DNA_glyco"/>
    <property type="match status" value="1"/>
</dbReference>
<keyword evidence="10 15" id="KW-0234">DNA repair</keyword>
<dbReference type="Proteomes" id="UP000199233">
    <property type="component" value="Unassembled WGS sequence"/>
</dbReference>
<dbReference type="AlphaFoldDB" id="A0A1H9F875"/>
<dbReference type="SUPFAM" id="SSF46946">
    <property type="entry name" value="S13-like H2TH domain"/>
    <property type="match status" value="1"/>
</dbReference>
<evidence type="ECO:0000256" key="10">
    <source>
        <dbReference type="ARBA" id="ARBA00023204"/>
    </source>
</evidence>
<keyword evidence="4 15" id="KW-0479">Metal-binding</keyword>
<feature type="active site" description="Proton donor; for delta-elimination activity" evidence="15">
    <location>
        <position position="262"/>
    </location>
</feature>
<dbReference type="SUPFAM" id="SSF81624">
    <property type="entry name" value="N-terminal domain of MutM-like DNA repair proteins"/>
    <property type="match status" value="1"/>
</dbReference>
<dbReference type="InterPro" id="IPR012319">
    <property type="entry name" value="FPG_cat"/>
</dbReference>
<evidence type="ECO:0000256" key="12">
    <source>
        <dbReference type="ARBA" id="ARBA00023268"/>
    </source>
</evidence>
<dbReference type="SMART" id="SM00898">
    <property type="entry name" value="Fapy_DNA_glyco"/>
    <property type="match status" value="1"/>
</dbReference>
<evidence type="ECO:0000256" key="1">
    <source>
        <dbReference type="ARBA" id="ARBA00001668"/>
    </source>
</evidence>
<dbReference type="EMBL" id="FOFS01000005">
    <property type="protein sequence ID" value="SEQ34079.1"/>
    <property type="molecule type" value="Genomic_DNA"/>
</dbReference>
<dbReference type="InterPro" id="IPR020629">
    <property type="entry name" value="FPG_Glyclase"/>
</dbReference>
<feature type="active site" description="Proton donor; for beta-elimination activity" evidence="15">
    <location>
        <position position="58"/>
    </location>
</feature>
<dbReference type="GO" id="GO:0003684">
    <property type="term" value="F:damaged DNA binding"/>
    <property type="evidence" value="ECO:0007669"/>
    <property type="project" value="InterPro"/>
</dbReference>
<dbReference type="PROSITE" id="PS51066">
    <property type="entry name" value="ZF_FPG_2"/>
    <property type="match status" value="1"/>
</dbReference>
<name>A0A1H9F875_9GAMM</name>
<comment type="cofactor">
    <cofactor evidence="15">
        <name>Zn(2+)</name>
        <dbReference type="ChEBI" id="CHEBI:29105"/>
    </cofactor>
    <text evidence="15">Binds 1 zinc ion per subunit.</text>
</comment>
<organism evidence="18 19">
    <name type="scientific">Solimonas aquatica</name>
    <dbReference type="NCBI Taxonomy" id="489703"/>
    <lineage>
        <taxon>Bacteria</taxon>
        <taxon>Pseudomonadati</taxon>
        <taxon>Pseudomonadota</taxon>
        <taxon>Gammaproteobacteria</taxon>
        <taxon>Nevskiales</taxon>
        <taxon>Nevskiaceae</taxon>
        <taxon>Solimonas</taxon>
    </lineage>
</organism>
<dbReference type="EC" id="4.2.99.18" evidence="15"/>
<dbReference type="GO" id="GO:0006284">
    <property type="term" value="P:base-excision repair"/>
    <property type="evidence" value="ECO:0007669"/>
    <property type="project" value="InterPro"/>
</dbReference>
<evidence type="ECO:0000256" key="14">
    <source>
        <dbReference type="ARBA" id="ARBA00044632"/>
    </source>
</evidence>
<dbReference type="FunFam" id="1.10.8.50:FF:000003">
    <property type="entry name" value="Formamidopyrimidine-DNA glycosylase"/>
    <property type="match status" value="1"/>
</dbReference>
<evidence type="ECO:0000256" key="13">
    <source>
        <dbReference type="ARBA" id="ARBA00023295"/>
    </source>
</evidence>
<keyword evidence="13 15" id="KW-0326">Glycosidase</keyword>
<evidence type="ECO:0000256" key="11">
    <source>
        <dbReference type="ARBA" id="ARBA00023239"/>
    </source>
</evidence>
<comment type="similarity">
    <text evidence="2 15">Belongs to the FPG family.</text>
</comment>
<dbReference type="STRING" id="489703.SAMN04488038_105285"/>
<keyword evidence="11 15" id="KW-0456">Lyase</keyword>
<dbReference type="FunFam" id="3.20.190.10:FF:000001">
    <property type="entry name" value="Formamidopyrimidine-DNA glycosylase"/>
    <property type="match status" value="1"/>
</dbReference>
<evidence type="ECO:0000256" key="15">
    <source>
        <dbReference type="HAMAP-Rule" id="MF_00103"/>
    </source>
</evidence>
<evidence type="ECO:0000256" key="7">
    <source>
        <dbReference type="ARBA" id="ARBA00022801"/>
    </source>
</evidence>
<evidence type="ECO:0000256" key="6">
    <source>
        <dbReference type="ARBA" id="ARBA00022771"/>
    </source>
</evidence>
<evidence type="ECO:0000256" key="2">
    <source>
        <dbReference type="ARBA" id="ARBA00009409"/>
    </source>
</evidence>
<evidence type="ECO:0000259" key="17">
    <source>
        <dbReference type="PROSITE" id="PS51068"/>
    </source>
</evidence>
<feature type="active site" description="Schiff-base intermediate with DNA" evidence="15">
    <location>
        <position position="2"/>
    </location>
</feature>
<dbReference type="HAMAP" id="MF_00103">
    <property type="entry name" value="Fapy_DNA_glycosyl"/>
    <property type="match status" value="1"/>
</dbReference>
<evidence type="ECO:0000313" key="19">
    <source>
        <dbReference type="Proteomes" id="UP000199233"/>
    </source>
</evidence>
<dbReference type="OrthoDB" id="9800855at2"/>
<keyword evidence="8 15" id="KW-0862">Zinc</keyword>
<dbReference type="PANTHER" id="PTHR22993:SF9">
    <property type="entry name" value="FORMAMIDOPYRIMIDINE-DNA GLYCOSYLASE"/>
    <property type="match status" value="1"/>
</dbReference>
<sequence length="272" mass="30983">MPELPEVETVRRGLEPHVLQRRITRVLLREPRLRWPVPEALPRLAAKRRIEAIGRRGKYLLVTLDSGDRMIWHLGMSGRMFVLERGHPLVKHDHLDFELDSGQLLRFHDPRRFGAVLWWPREETEHVLLRAMGPEPFTPAFNGEYLFEKSRGRSVAVKNFIMDGHIVVGAGNIYAAESLFRAGIRPTRAAGKLTRAQCQLLVEKIREVLGEAVELGGTTLRDFAGARGESGYFQQELFVYGREGQSCRVCGSTIKLEVLGARQSCYCPRCQR</sequence>
<feature type="binding site" evidence="15">
    <location>
        <position position="153"/>
    </location>
    <ligand>
        <name>DNA</name>
        <dbReference type="ChEBI" id="CHEBI:16991"/>
    </ligand>
</feature>
<dbReference type="RefSeq" id="WP_093284513.1">
    <property type="nucleotide sequence ID" value="NZ_FOFS01000005.1"/>
</dbReference>